<dbReference type="GO" id="GO:0006357">
    <property type="term" value="P:regulation of transcription by RNA polymerase II"/>
    <property type="evidence" value="ECO:0007669"/>
    <property type="project" value="InterPro"/>
</dbReference>
<feature type="region of interest" description="Disordered" evidence="12">
    <location>
        <begin position="148"/>
        <end position="167"/>
    </location>
</feature>
<feature type="domain" description="Nucleoside phosphorylase" evidence="13">
    <location>
        <begin position="1539"/>
        <end position="1780"/>
    </location>
</feature>
<keyword evidence="2" id="KW-0678">Repressor</keyword>
<dbReference type="Gene3D" id="3.40.50.1580">
    <property type="entry name" value="Nucleoside phosphorylase domain"/>
    <property type="match status" value="1"/>
</dbReference>
<dbReference type="InterPro" id="IPR010044">
    <property type="entry name" value="MTAP"/>
</dbReference>
<comment type="function">
    <text evidence="11">Catalyzes the reversible phosphorylation of S-methyl-5'-thioadenosine (MTA) to adenine and 5-methylthioribose-1-phosphate. Involved in the breakdown of MTA, a major by-product of polyamine biosynthesis. Responsible for the first step in the methionine salvage pathway after MTA has been generated from S-adenosylmethionine. Has broad substrate specificity with 6-aminopurine nucleosides as preferred substrates.</text>
</comment>
<keyword evidence="7" id="KW-0010">Activator</keyword>
<keyword evidence="3 11" id="KW-0328">Glycosyltransferase</keyword>
<dbReference type="GO" id="GO:0019509">
    <property type="term" value="P:L-methionine salvage from methylthioadenosine"/>
    <property type="evidence" value="ECO:0007669"/>
    <property type="project" value="UniProtKB-UniRule"/>
</dbReference>
<keyword evidence="18" id="KW-1185">Reference proteome</keyword>
<evidence type="ECO:0000256" key="5">
    <source>
        <dbReference type="ARBA" id="ARBA00022726"/>
    </source>
</evidence>
<feature type="region of interest" description="Disordered" evidence="12">
    <location>
        <begin position="107"/>
        <end position="132"/>
    </location>
</feature>
<evidence type="ECO:0000256" key="8">
    <source>
        <dbReference type="ARBA" id="ARBA00023163"/>
    </source>
</evidence>
<comment type="catalytic activity">
    <reaction evidence="11">
        <text>S-methyl-5'-thioadenosine + phosphate = 5-(methylsulfanyl)-alpha-D-ribose 1-phosphate + adenine</text>
        <dbReference type="Rhea" id="RHEA:11852"/>
        <dbReference type="ChEBI" id="CHEBI:16708"/>
        <dbReference type="ChEBI" id="CHEBI:17509"/>
        <dbReference type="ChEBI" id="CHEBI:43474"/>
        <dbReference type="ChEBI" id="CHEBI:58533"/>
        <dbReference type="EC" id="2.4.2.28"/>
    </reaction>
</comment>
<accession>A0A8H8RRV8</accession>
<feature type="domain" description="Mediator complex subunit Med13 N-terminal" evidence="15">
    <location>
        <begin position="3"/>
        <end position="387"/>
    </location>
</feature>
<feature type="site" description="Important for substrate specificity" evidence="11">
    <location>
        <position position="1758"/>
    </location>
</feature>
<keyword evidence="4 11" id="KW-0808">Transferase</keyword>
<evidence type="ECO:0000256" key="4">
    <source>
        <dbReference type="ARBA" id="ARBA00022679"/>
    </source>
</evidence>
<dbReference type="GO" id="GO:0003712">
    <property type="term" value="F:transcription coregulator activity"/>
    <property type="evidence" value="ECO:0007669"/>
    <property type="project" value="InterPro"/>
</dbReference>
<dbReference type="Pfam" id="PF18296">
    <property type="entry name" value="MID_MedPIWI"/>
    <property type="match status" value="1"/>
</dbReference>
<dbReference type="PANTHER" id="PTHR42679">
    <property type="entry name" value="S-METHYL-5'-THIOADENOSINE PHOSPHORYLASE"/>
    <property type="match status" value="1"/>
</dbReference>
<dbReference type="OrthoDB" id="103819at2759"/>
<comment type="subunit">
    <text evidence="11">Homotrimer.</text>
</comment>
<dbReference type="UniPathway" id="UPA00904">
    <property type="reaction ID" value="UER00873"/>
</dbReference>
<dbReference type="PANTHER" id="PTHR42679:SF2">
    <property type="entry name" value="S-METHYL-5'-THIOADENOSINE PHOSPHORYLASE"/>
    <property type="match status" value="1"/>
</dbReference>
<evidence type="ECO:0000313" key="18">
    <source>
        <dbReference type="Proteomes" id="UP000462212"/>
    </source>
</evidence>
<dbReference type="InterPro" id="IPR021643">
    <property type="entry name" value="Mediator_Med13_N"/>
</dbReference>
<feature type="binding site" evidence="11">
    <location>
        <begin position="1587"/>
        <end position="1588"/>
    </location>
    <ligand>
        <name>phosphate</name>
        <dbReference type="ChEBI" id="CHEBI:43474"/>
    </ligand>
</feature>
<feature type="binding site" evidence="11">
    <location>
        <begin position="1620"/>
        <end position="1621"/>
    </location>
    <ligand>
        <name>phosphate</name>
        <dbReference type="ChEBI" id="CHEBI:43474"/>
    </ligand>
</feature>
<feature type="region of interest" description="Disordered" evidence="12">
    <location>
        <begin position="1351"/>
        <end position="1383"/>
    </location>
</feature>
<evidence type="ECO:0000256" key="7">
    <source>
        <dbReference type="ARBA" id="ARBA00023159"/>
    </source>
</evidence>
<dbReference type="CDD" id="cd09010">
    <property type="entry name" value="MTAP_SsMTAPII_like_MTIP"/>
    <property type="match status" value="1"/>
</dbReference>
<feature type="site" description="Important for substrate specificity" evidence="11">
    <location>
        <position position="1704"/>
    </location>
</feature>
<evidence type="ECO:0000256" key="12">
    <source>
        <dbReference type="SAM" id="MobiDB-lite"/>
    </source>
</evidence>
<dbReference type="HAMAP" id="MF_01963">
    <property type="entry name" value="MTAP"/>
    <property type="match status" value="1"/>
</dbReference>
<organism evidence="17 18">
    <name type="scientific">Lachnellula subtilissima</name>
    <dbReference type="NCBI Taxonomy" id="602034"/>
    <lineage>
        <taxon>Eukaryota</taxon>
        <taxon>Fungi</taxon>
        <taxon>Dikarya</taxon>
        <taxon>Ascomycota</taxon>
        <taxon>Pezizomycotina</taxon>
        <taxon>Leotiomycetes</taxon>
        <taxon>Helotiales</taxon>
        <taxon>Lachnaceae</taxon>
        <taxon>Lachnellula</taxon>
    </lineage>
</organism>
<keyword evidence="5 11" id="KW-0660">Purine salvage</keyword>
<comment type="similarity">
    <text evidence="1">Belongs to the Mediator complex subunit 13 family.</text>
</comment>
<dbReference type="EMBL" id="QGMJ01000195">
    <property type="protein sequence ID" value="TVY40094.1"/>
    <property type="molecule type" value="Genomic_DNA"/>
</dbReference>
<keyword evidence="9 11" id="KW-0539">Nucleus</keyword>
<dbReference type="InterPro" id="IPR035994">
    <property type="entry name" value="Nucleoside_phosphorylase_sf"/>
</dbReference>
<feature type="compositionally biased region" description="Polar residues" evidence="12">
    <location>
        <begin position="389"/>
        <end position="401"/>
    </location>
</feature>
<evidence type="ECO:0000256" key="1">
    <source>
        <dbReference type="ARBA" id="ARBA00009354"/>
    </source>
</evidence>
<sequence length="1831" mass="199924">MEPGEYLTNVLSFSNFASINYEYLEPQGLPPGIARKVLQKLEASWRQEGRLVHCDTFRDGIWAFQNASNTSTSSPISKGTSTETSIVEAQGIRLVLREKGIFEPASLAKSKHTSPNALNNPNSNSSPSSSSLEANIRNAQLQNSRAMQGNAMPEPPMHSPGLKQSNKPDEIWPSMREVHEGFISAVLGSLVYFLCRDECLVPLNSRTLILNSTKPLNQGGFASRSLQIANAITLATLDISLTSLGTLVVKAHSNTASGLQSLVNGSGVSAALVPGAALWLAPGGNAAKFYGTCDDTDLPSSSASQVQASATDSKLNNFNEASMKSWQSKCLEWLSAKGINTAAIDSAGWLYVQILGGHSPYSKSENQGIPILEGLTIVPWPAVLCFQTSSSGTRDSQPNGKHTNHGRDPISFAENWFTSRDERASIMLKRQKERQIAEARSKEQADVEARALQSAIQSPAVLRRASNAGAMYPTPPDAIHHPVGATPSFDGAASTPGNLNPFIQQDTSTMAQTSSGIGTGMADSEADIWGSSIKKGRAISNAHFNDGENDADDQFNDIGGDLFGADITDADFNFFDEPDSIQLEPRIPDAVDFKQISVNIAPEESRDVKISSNVNGMDAPDTLIHEPRGSGEKEDDKTMLFQMEIVPSGTNDGISKKASNAPTTEHVFQPPVQPPFNQEAIYRRLTLGPPASRQKNVPRRASTFDKVDFERALSSVDKKYRAHGQFNFSSVKKHYRPTDATVLPQTEYLSRRKRIQDNEPPSNTFARIWMDEGVNDKLESPEKMDFLMGSDDMSPTSEQDDTSNTTDDQSFLPKVGLERSWLAENAQGDGTTTPFDPMAIDFEQSASTPQSMSGSQIPLLDADPADWSLTTYFTSPEPEVQSNTLTDLDRIATAQILADQAVSGTLQLPRISGSETPLRSNKANSTRELMRSVTKAAKSYFKDITPCTMRSFLDIQGIPVLNQGFRLPPRPINPRGPTPLDPRSHNPFPIHPPQLEVRRSDSKLSILPPAINFWENLGLSPCKGAKDINAVCVFPNIDGVATSANSLLEQMKSVYESFRLGSHDRITSKDLIDGLMPFSFDPDQTNGSANATALNSMVGRLCKVLSTLALEETNLVVYFVYPVDNAPLFVNICSSFHVLFNMYRKALLDLKKKPFNELVLQLIPLDFISSPTTIVAPLPSEYARLAMEVYDRCMDFSSSSSSPGIMLEQPLPKGIDFKLNATPSASVLQENTCFHIAYAQSIDDRWVTAVWTDNRGTQQMTASYCLGRRNEPISRHFSEIAAEIWDTTLDFISHKKIHWRVMIARVGVMDPSEVDFWTSLASAESNAQVSLTLITVQTDPSLRLLPPAVNLTPNGNNPTQSTTPVSTPQHSIVSPENSTTPVRDATVATPNELVEPDVDARLIDYTDQSWGAVLAHRLNNSNSLLELNPALISGYLIKRGGTNSDDPPIVIEVNIVHSEVVGNPRTFHESLLREILGYYRGLATLARVRGVVDPVKDGRPWHVAAAEKAVKALYMLINSKSLVQWQTSQPPTQANPIHIAVIGGTGLQSLSGYTPVAVLNPLTPWGYPSSPIHVLTHNKTPIAFLSRHGLHHQLAPHEVPSRANIAALRSIGVRTVIAFSAVGSLREEIRPRDFVVPDQVIDRTKGIRPFTFFEKGVVGHVGFADPFDAKIGKVISDCGHSLAGAGVTMHDKGTIICMEGPAFSTRAESHMYRSWGGSIINMSCLPEAKLAREAELSYQMICMATDYDCWHSTEDVDVAMVMGHMAANGENAKRLVGAVLDELSKETYGDLVTGKHWEGSVSGMLKFMTKEVGRGEVGMNNIEFLFPGVWK</sequence>
<dbReference type="Proteomes" id="UP000462212">
    <property type="component" value="Unassembled WGS sequence"/>
</dbReference>
<dbReference type="Pfam" id="PF06333">
    <property type="entry name" value="Med13_C"/>
    <property type="match status" value="1"/>
</dbReference>
<comment type="pathway">
    <text evidence="11">Amino-acid biosynthesis; L-methionine biosynthesis via salvage pathway; S-methyl-5-thio-alpha-D-ribose 1-phosphate from S-methyl-5'-thioadenosine (phosphorylase route): step 1/1.</text>
</comment>
<comment type="caution">
    <text evidence="17">The sequence shown here is derived from an EMBL/GenBank/DDBJ whole genome shotgun (WGS) entry which is preliminary data.</text>
</comment>
<dbReference type="GO" id="GO:0006166">
    <property type="term" value="P:purine ribonucleoside salvage"/>
    <property type="evidence" value="ECO:0007669"/>
    <property type="project" value="UniProtKB-KW"/>
</dbReference>
<evidence type="ECO:0000256" key="2">
    <source>
        <dbReference type="ARBA" id="ARBA00022491"/>
    </source>
</evidence>
<dbReference type="InterPro" id="IPR041285">
    <property type="entry name" value="MID_MedPIWI"/>
</dbReference>
<keyword evidence="6" id="KW-0805">Transcription regulation</keyword>
<dbReference type="PROSITE" id="PS01240">
    <property type="entry name" value="PNP_MTAP_2"/>
    <property type="match status" value="1"/>
</dbReference>
<feature type="binding site" evidence="11">
    <location>
        <position position="1723"/>
    </location>
    <ligand>
        <name>phosphate</name>
        <dbReference type="ChEBI" id="CHEBI:43474"/>
    </ligand>
</feature>
<feature type="binding site" evidence="11">
    <location>
        <position position="1545"/>
    </location>
    <ligand>
        <name>phosphate</name>
        <dbReference type="ChEBI" id="CHEBI:43474"/>
    </ligand>
</feature>
<feature type="binding site" evidence="11">
    <location>
        <begin position="1746"/>
        <end position="1748"/>
    </location>
    <ligand>
        <name>substrate</name>
    </ligand>
</feature>
<feature type="compositionally biased region" description="Low complexity" evidence="12">
    <location>
        <begin position="114"/>
        <end position="132"/>
    </location>
</feature>
<reference evidence="17 18" key="1">
    <citation type="submission" date="2018-05" db="EMBL/GenBank/DDBJ databases">
        <title>Genome sequencing and assembly of the regulated plant pathogen Lachnellula willkommii and related sister species for the development of diagnostic species identification markers.</title>
        <authorList>
            <person name="Giroux E."/>
            <person name="Bilodeau G."/>
        </authorList>
    </citation>
    <scope>NUCLEOTIDE SEQUENCE [LARGE SCALE GENOMIC DNA]</scope>
    <source>
        <strain evidence="17 18">CBS 197.66</strain>
    </source>
</reference>
<evidence type="ECO:0000256" key="3">
    <source>
        <dbReference type="ARBA" id="ARBA00022676"/>
    </source>
</evidence>
<keyword evidence="11" id="KW-0963">Cytoplasm</keyword>
<keyword evidence="8" id="KW-0804">Transcription</keyword>
<feature type="compositionally biased region" description="Polar residues" evidence="12">
    <location>
        <begin position="1370"/>
        <end position="1381"/>
    </location>
</feature>
<gene>
    <name evidence="17" type="ORF">LSUB1_G003663</name>
</gene>
<evidence type="ECO:0000256" key="9">
    <source>
        <dbReference type="ARBA" id="ARBA00023242"/>
    </source>
</evidence>
<comment type="function">
    <text evidence="10">Component of the SRB8-11 complex. The SRB8-11 complex is a regulatory module of the Mediator complex which is itself involved in regulation of basal and activated RNA polymerase II-dependent transcription. The SRB8-11 complex may be involved in the transcriptional repression of a subset of genes regulated by Mediator. It may inhibit the association of the Mediator complex with RNA polymerase II to form the holoenzyme complex.</text>
</comment>
<feature type="binding site" evidence="11">
    <location>
        <position position="1722"/>
    </location>
    <ligand>
        <name>substrate</name>
    </ligand>
</feature>
<dbReference type="GO" id="GO:0005829">
    <property type="term" value="C:cytosol"/>
    <property type="evidence" value="ECO:0007669"/>
    <property type="project" value="TreeGrafter"/>
</dbReference>
<feature type="region of interest" description="Disordered" evidence="12">
    <location>
        <begin position="785"/>
        <end position="810"/>
    </location>
</feature>
<comment type="subcellular location">
    <subcellularLocation>
        <location evidence="11">Cytoplasm</location>
    </subcellularLocation>
    <subcellularLocation>
        <location evidence="11">Nucleus</location>
    </subcellularLocation>
</comment>
<feature type="domain" description="MID" evidence="16">
    <location>
        <begin position="1026"/>
        <end position="1193"/>
    </location>
</feature>
<dbReference type="SUPFAM" id="SSF53167">
    <property type="entry name" value="Purine and uridine phosphorylases"/>
    <property type="match status" value="1"/>
</dbReference>
<feature type="compositionally biased region" description="Low complexity" evidence="12">
    <location>
        <begin position="1358"/>
        <end position="1369"/>
    </location>
</feature>
<evidence type="ECO:0000259" key="15">
    <source>
        <dbReference type="Pfam" id="PF11597"/>
    </source>
</evidence>
<feature type="region of interest" description="Disordered" evidence="12">
    <location>
        <begin position="611"/>
        <end position="635"/>
    </location>
</feature>
<dbReference type="Pfam" id="PF11597">
    <property type="entry name" value="Med13_N"/>
    <property type="match status" value="1"/>
</dbReference>
<feature type="domain" description="Mediator complex subunit Med13 C-terminal" evidence="14">
    <location>
        <begin position="1202"/>
        <end position="1506"/>
    </location>
</feature>
<dbReference type="GO" id="GO:0016592">
    <property type="term" value="C:mediator complex"/>
    <property type="evidence" value="ECO:0007669"/>
    <property type="project" value="InterPro"/>
</dbReference>
<protein>
    <recommendedName>
        <fullName evidence="11">S-methyl-5'-thioadenosine phosphorylase</fullName>
        <ecNumber evidence="11">2.4.2.28</ecNumber>
    </recommendedName>
    <alternativeName>
        <fullName evidence="11">5'-methylthioadenosine phosphorylase</fullName>
        <shortName evidence="11">MTA phosphorylase</shortName>
        <shortName evidence="11">MTAP</shortName>
        <shortName evidence="11">MTAPase</shortName>
    </alternativeName>
</protein>
<evidence type="ECO:0000256" key="10">
    <source>
        <dbReference type="ARBA" id="ARBA00025661"/>
    </source>
</evidence>
<feature type="compositionally biased region" description="Basic and acidic residues" evidence="12">
    <location>
        <begin position="623"/>
        <end position="635"/>
    </location>
</feature>
<dbReference type="Pfam" id="PF01048">
    <property type="entry name" value="PNP_UDP_1"/>
    <property type="match status" value="1"/>
</dbReference>
<evidence type="ECO:0000313" key="17">
    <source>
        <dbReference type="EMBL" id="TVY40094.1"/>
    </source>
</evidence>
<dbReference type="NCBIfam" id="TIGR01694">
    <property type="entry name" value="MTAP"/>
    <property type="match status" value="1"/>
</dbReference>
<comment type="similarity">
    <text evidence="11">Belongs to the PNP/MTAP phosphorylase family. MTAP subfamily.</text>
</comment>
<dbReference type="GO" id="GO:0017061">
    <property type="term" value="F:S-methyl-5-thioadenosine phosphorylase activity"/>
    <property type="evidence" value="ECO:0007669"/>
    <property type="project" value="UniProtKB-UniRule"/>
</dbReference>
<evidence type="ECO:0000259" key="16">
    <source>
        <dbReference type="Pfam" id="PF18296"/>
    </source>
</evidence>
<dbReference type="InterPro" id="IPR000845">
    <property type="entry name" value="Nucleoside_phosphorylase_d"/>
</dbReference>
<evidence type="ECO:0000259" key="14">
    <source>
        <dbReference type="Pfam" id="PF06333"/>
    </source>
</evidence>
<dbReference type="InterPro" id="IPR018099">
    <property type="entry name" value="Purine_phosphorylase-2_CS"/>
</dbReference>
<proteinExistence type="inferred from homology"/>
<evidence type="ECO:0000256" key="6">
    <source>
        <dbReference type="ARBA" id="ARBA00023015"/>
    </source>
</evidence>
<dbReference type="FunFam" id="3.40.50.1580:FF:000008">
    <property type="entry name" value="S-methyl-5'-thioadenosine phosphorylase"/>
    <property type="match status" value="1"/>
</dbReference>
<name>A0A8H8RRV8_9HELO</name>
<dbReference type="InterPro" id="IPR009401">
    <property type="entry name" value="Med13_C"/>
</dbReference>
<dbReference type="EC" id="2.4.2.28" evidence="11"/>
<evidence type="ECO:0000256" key="11">
    <source>
        <dbReference type="HAMAP-Rule" id="MF_03155"/>
    </source>
</evidence>
<feature type="region of interest" description="Disordered" evidence="12">
    <location>
        <begin position="389"/>
        <end position="410"/>
    </location>
</feature>
<evidence type="ECO:0000259" key="13">
    <source>
        <dbReference type="Pfam" id="PF01048"/>
    </source>
</evidence>